<evidence type="ECO:0000313" key="1">
    <source>
        <dbReference type="EMBL" id="CAB5220840.1"/>
    </source>
</evidence>
<reference evidence="1" key="1">
    <citation type="submission" date="2020-05" db="EMBL/GenBank/DDBJ databases">
        <authorList>
            <person name="Chiriac C."/>
            <person name="Salcher M."/>
            <person name="Ghai R."/>
            <person name="Kavagutti S V."/>
        </authorList>
    </citation>
    <scope>NUCLEOTIDE SEQUENCE</scope>
</reference>
<accession>A0A6J7WSU4</accession>
<organism evidence="1">
    <name type="scientific">uncultured Caudovirales phage</name>
    <dbReference type="NCBI Taxonomy" id="2100421"/>
    <lineage>
        <taxon>Viruses</taxon>
        <taxon>Duplodnaviria</taxon>
        <taxon>Heunggongvirae</taxon>
        <taxon>Uroviricota</taxon>
        <taxon>Caudoviricetes</taxon>
        <taxon>Peduoviridae</taxon>
        <taxon>Maltschvirus</taxon>
        <taxon>Maltschvirus maltsch</taxon>
    </lineage>
</organism>
<protein>
    <submittedName>
        <fullName evidence="1">Uncharacterized protein</fullName>
    </submittedName>
</protein>
<name>A0A6J7WSU4_9CAUD</name>
<gene>
    <name evidence="1" type="ORF">UFOVP247_45</name>
</gene>
<proteinExistence type="predicted"/>
<sequence>MDAKGYVKIMNDKPEPMSFEELRRKALEPRVEEQPQVSQADHLINKAMIRPKHIEDTSVSYKSSGYLRDLIGEE</sequence>
<dbReference type="EMBL" id="LR798288">
    <property type="protein sequence ID" value="CAB5220840.1"/>
    <property type="molecule type" value="Genomic_DNA"/>
</dbReference>